<dbReference type="Pfam" id="PF02197">
    <property type="entry name" value="RIIa"/>
    <property type="match status" value="1"/>
</dbReference>
<dbReference type="InterPro" id="IPR018490">
    <property type="entry name" value="cNMP-bd_dom_sf"/>
</dbReference>
<name>A0AA85KEU7_TRIRE</name>
<dbReference type="CDD" id="cd12099">
    <property type="entry name" value="DD_RII_PKA"/>
    <property type="match status" value="1"/>
</dbReference>
<evidence type="ECO:0000313" key="10">
    <source>
        <dbReference type="Proteomes" id="UP000050795"/>
    </source>
</evidence>
<evidence type="ECO:0000259" key="9">
    <source>
        <dbReference type="PROSITE" id="PS50042"/>
    </source>
</evidence>
<dbReference type="CDD" id="cd00038">
    <property type="entry name" value="CAP_ED"/>
    <property type="match status" value="2"/>
</dbReference>
<keyword evidence="3 7" id="KW-0116">cAMP-binding</keyword>
<feature type="binding site" evidence="7">
    <location>
        <position position="342"/>
    </location>
    <ligand>
        <name>3',5'-cyclic AMP</name>
        <dbReference type="ChEBI" id="CHEBI:58165"/>
        <label>2</label>
    </ligand>
</feature>
<organism evidence="10 11">
    <name type="scientific">Trichobilharzia regenti</name>
    <name type="common">Nasal bird schistosome</name>
    <dbReference type="NCBI Taxonomy" id="157069"/>
    <lineage>
        <taxon>Eukaryota</taxon>
        <taxon>Metazoa</taxon>
        <taxon>Spiralia</taxon>
        <taxon>Lophotrochozoa</taxon>
        <taxon>Platyhelminthes</taxon>
        <taxon>Trematoda</taxon>
        <taxon>Digenea</taxon>
        <taxon>Strigeidida</taxon>
        <taxon>Schistosomatoidea</taxon>
        <taxon>Schistosomatidae</taxon>
        <taxon>Trichobilharzia</taxon>
    </lineage>
</organism>
<dbReference type="GO" id="GO:0005829">
    <property type="term" value="C:cytosol"/>
    <property type="evidence" value="ECO:0007669"/>
    <property type="project" value="TreeGrafter"/>
</dbReference>
<keyword evidence="5 7" id="KW-0547">Nucleotide-binding</keyword>
<dbReference type="PRINTS" id="PR00103">
    <property type="entry name" value="CAMPKINASE"/>
</dbReference>
<dbReference type="PROSITE" id="PS50042">
    <property type="entry name" value="CNMP_BINDING_3"/>
    <property type="match status" value="2"/>
</dbReference>
<evidence type="ECO:0000256" key="8">
    <source>
        <dbReference type="SAM" id="MobiDB-lite"/>
    </source>
</evidence>
<dbReference type="AlphaFoldDB" id="A0AA85KEU7"/>
<dbReference type="InterPro" id="IPR014710">
    <property type="entry name" value="RmlC-like_jellyroll"/>
</dbReference>
<feature type="compositionally biased region" description="Acidic residues" evidence="8">
    <location>
        <begin position="115"/>
        <end position="125"/>
    </location>
</feature>
<dbReference type="SUPFAM" id="SSF47391">
    <property type="entry name" value="Dimerization-anchoring domain of cAMP-dependent PK regulatory subunit"/>
    <property type="match status" value="1"/>
</dbReference>
<feature type="domain" description="Cyclic nucleotide-binding" evidence="9">
    <location>
        <begin position="272"/>
        <end position="392"/>
    </location>
</feature>
<protein>
    <submittedName>
        <fullName evidence="11">cAMP-dependent protein kinase type II regulatory subunit</fullName>
    </submittedName>
</protein>
<evidence type="ECO:0000256" key="2">
    <source>
        <dbReference type="ARBA" id="ARBA00022553"/>
    </source>
</evidence>
<proteinExistence type="inferred from homology"/>
<dbReference type="GO" id="GO:0005952">
    <property type="term" value="C:cAMP-dependent protein kinase complex"/>
    <property type="evidence" value="ECO:0007669"/>
    <property type="project" value="InterPro"/>
</dbReference>
<accession>A0AA85KEU7</accession>
<feature type="binding site" evidence="7">
    <location>
        <position position="351"/>
    </location>
    <ligand>
        <name>3',5'-cyclic AMP</name>
        <dbReference type="ChEBI" id="CHEBI:58165"/>
        <label>2</label>
    </ligand>
</feature>
<dbReference type="InterPro" id="IPR018488">
    <property type="entry name" value="cNMP-bd_CS"/>
</dbReference>
<comment type="similarity">
    <text evidence="1">Belongs to the cAMP-dependent kinase regulatory chain family.</text>
</comment>
<sequence length="404" mass="45720">MEPNNSNDLPPDLVDILLQFSIAVLKAKPANIITFGAQYFTELSNTQNKPTVHKTVMIKNVTPTSKVANVGFKPQQQSEVSETDSVFSFDIQDLSTHKSLKSRRPSVAAERYNPEDDDEEDDEQEADEAMVKSDEQKIMLLDVCKKNAIFASRDDETLLKIIDVMKCRPVESGETIIEQDDDGDNFYVIESGIYDALKSDIYGGETCVYTYNNEGSFGELALIYNAPRSASVIARTSGKLWYITRRHFQKLILSYASKQRFKFLDLLHSVKMFHELSPDERMNIADALRTRKYTDNECIIRQGDPGYEIYFIMEGNVIVKREDENGVESVMCELGKGSYFGELALLVRKPRAASVYARGNVTTAYLDVDSFERLLGPCVHIMRRNTTTYGSYAKLLDNESITDI</sequence>
<evidence type="ECO:0000256" key="7">
    <source>
        <dbReference type="PIRSR" id="PIRSR000548-1"/>
    </source>
</evidence>
<dbReference type="InterPro" id="IPR012198">
    <property type="entry name" value="cAMP_dep_PK_reg_su"/>
</dbReference>
<dbReference type="GO" id="GO:0034236">
    <property type="term" value="F:protein kinase A catalytic subunit binding"/>
    <property type="evidence" value="ECO:0007669"/>
    <property type="project" value="TreeGrafter"/>
</dbReference>
<keyword evidence="2" id="KW-0597">Phosphoprotein</keyword>
<dbReference type="Pfam" id="PF00027">
    <property type="entry name" value="cNMP_binding"/>
    <property type="match status" value="2"/>
</dbReference>
<reference evidence="10" key="1">
    <citation type="submission" date="2022-06" db="EMBL/GenBank/DDBJ databases">
        <authorList>
            <person name="Berger JAMES D."/>
            <person name="Berger JAMES D."/>
        </authorList>
    </citation>
    <scope>NUCLEOTIDE SEQUENCE [LARGE SCALE GENOMIC DNA]</scope>
</reference>
<dbReference type="InterPro" id="IPR000595">
    <property type="entry name" value="cNMP-bd_dom"/>
</dbReference>
<dbReference type="FunFam" id="2.60.120.10:FF:000006">
    <property type="entry name" value="cAMP-dependent protein kinase type I-alpha regulatory subunit"/>
    <property type="match status" value="1"/>
</dbReference>
<dbReference type="SUPFAM" id="SSF51206">
    <property type="entry name" value="cAMP-binding domain-like"/>
    <property type="match status" value="2"/>
</dbReference>
<evidence type="ECO:0000256" key="5">
    <source>
        <dbReference type="ARBA" id="ARBA00022741"/>
    </source>
</evidence>
<keyword evidence="6 7" id="KW-0114">cAMP</keyword>
<dbReference type="InterPro" id="IPR003117">
    <property type="entry name" value="cAMP_dep_PK_reg_su_I/II_a/b"/>
</dbReference>
<dbReference type="PIRSF" id="PIRSF000548">
    <property type="entry name" value="PK_regulatory"/>
    <property type="match status" value="1"/>
</dbReference>
<evidence type="ECO:0000313" key="11">
    <source>
        <dbReference type="WBParaSite" id="TREG1_92230.1"/>
    </source>
</evidence>
<dbReference type="PROSITE" id="PS00888">
    <property type="entry name" value="CNMP_BINDING_1"/>
    <property type="match status" value="1"/>
</dbReference>
<dbReference type="GO" id="GO:0004862">
    <property type="term" value="F:cAMP-dependent protein kinase inhibitor activity"/>
    <property type="evidence" value="ECO:0007669"/>
    <property type="project" value="TreeGrafter"/>
</dbReference>
<dbReference type="InterPro" id="IPR050503">
    <property type="entry name" value="cAMP-dep_PK_reg_su-like"/>
</dbReference>
<dbReference type="Gene3D" id="2.60.120.10">
    <property type="entry name" value="Jelly Rolls"/>
    <property type="match status" value="2"/>
</dbReference>
<keyword evidence="4" id="KW-0677">Repeat</keyword>
<dbReference type="Gene3D" id="1.20.890.10">
    <property type="entry name" value="cAMP-dependent protein kinase regulatory subunit, dimerization-anchoring domain"/>
    <property type="match status" value="1"/>
</dbReference>
<feature type="domain" description="Cyclic nucleotide-binding" evidence="9">
    <location>
        <begin position="149"/>
        <end position="269"/>
    </location>
</feature>
<dbReference type="Proteomes" id="UP000050795">
    <property type="component" value="Unassembled WGS sequence"/>
</dbReference>
<feature type="binding site" evidence="7">
    <location>
        <position position="228"/>
    </location>
    <ligand>
        <name>3',5'-cyclic AMP</name>
        <dbReference type="ChEBI" id="CHEBI:58165"/>
        <label>1</label>
    </ligand>
</feature>
<evidence type="ECO:0000256" key="4">
    <source>
        <dbReference type="ARBA" id="ARBA00022737"/>
    </source>
</evidence>
<keyword evidence="10" id="KW-1185">Reference proteome</keyword>
<feature type="region of interest" description="Disordered" evidence="8">
    <location>
        <begin position="100"/>
        <end position="125"/>
    </location>
</feature>
<dbReference type="PANTHER" id="PTHR11635:SF152">
    <property type="entry name" value="CAMP-DEPENDENT PROTEIN KINASE TYPE I REGULATORY SUBUNIT-RELATED"/>
    <property type="match status" value="1"/>
</dbReference>
<evidence type="ECO:0000256" key="3">
    <source>
        <dbReference type="ARBA" id="ARBA00022566"/>
    </source>
</evidence>
<dbReference type="WBParaSite" id="TREG1_92230.1">
    <property type="protein sequence ID" value="TREG1_92230.1"/>
    <property type="gene ID" value="TREG1_92230"/>
</dbReference>
<dbReference type="PROSITE" id="PS00889">
    <property type="entry name" value="CNMP_BINDING_2"/>
    <property type="match status" value="2"/>
</dbReference>
<dbReference type="GO" id="GO:0030552">
    <property type="term" value="F:cAMP binding"/>
    <property type="evidence" value="ECO:0007669"/>
    <property type="project" value="UniProtKB-KW"/>
</dbReference>
<dbReference type="PANTHER" id="PTHR11635">
    <property type="entry name" value="CAMP-DEPENDENT PROTEIN KINASE REGULATORY CHAIN"/>
    <property type="match status" value="1"/>
</dbReference>
<feature type="binding site" evidence="7">
    <location>
        <position position="219"/>
    </location>
    <ligand>
        <name>3',5'-cyclic AMP</name>
        <dbReference type="ChEBI" id="CHEBI:58165"/>
        <label>1</label>
    </ligand>
</feature>
<dbReference type="SMART" id="SM00100">
    <property type="entry name" value="cNMP"/>
    <property type="match status" value="2"/>
</dbReference>
<reference evidence="11" key="2">
    <citation type="submission" date="2023-11" db="UniProtKB">
        <authorList>
            <consortium name="WormBaseParasite"/>
        </authorList>
    </citation>
    <scope>IDENTIFICATION</scope>
</reference>
<evidence type="ECO:0000256" key="6">
    <source>
        <dbReference type="ARBA" id="ARBA00023149"/>
    </source>
</evidence>
<evidence type="ECO:0000256" key="1">
    <source>
        <dbReference type="ARBA" id="ARBA00005753"/>
    </source>
</evidence>